<dbReference type="EMBL" id="JBEPEK010000123">
    <property type="protein sequence ID" value="MER7181525.1"/>
    <property type="molecule type" value="Genomic_DNA"/>
</dbReference>
<comment type="caution">
    <text evidence="1">The sequence shown here is derived from an EMBL/GenBank/DDBJ whole genome shotgun (WGS) entry which is preliminary data.</text>
</comment>
<dbReference type="RefSeq" id="WP_350782386.1">
    <property type="nucleotide sequence ID" value="NZ_JBEPEK010000123.1"/>
</dbReference>
<evidence type="ECO:0000313" key="1">
    <source>
        <dbReference type="EMBL" id="MER7181525.1"/>
    </source>
</evidence>
<evidence type="ECO:0000313" key="2">
    <source>
        <dbReference type="Proteomes" id="UP001474181"/>
    </source>
</evidence>
<accession>A0ABV1WXM1</accession>
<dbReference type="Proteomes" id="UP001474181">
    <property type="component" value="Unassembled WGS sequence"/>
</dbReference>
<proteinExistence type="predicted"/>
<gene>
    <name evidence="1" type="ORF">ABT404_18910</name>
</gene>
<sequence>MTRYNALGADAEVDFGEVYVDLAGQRTCCYLFAFRLACSGKAVHRVSRS</sequence>
<reference evidence="1 2" key="1">
    <citation type="submission" date="2024-06" db="EMBL/GenBank/DDBJ databases">
        <title>The Natural Products Discovery Center: Release of the First 8490 Sequenced Strains for Exploring Actinobacteria Biosynthetic Diversity.</title>
        <authorList>
            <person name="Kalkreuter E."/>
            <person name="Kautsar S.A."/>
            <person name="Yang D."/>
            <person name="Bader C.D."/>
            <person name="Teijaro C.N."/>
            <person name="Fluegel L."/>
            <person name="Davis C.M."/>
            <person name="Simpson J.R."/>
            <person name="Lauterbach L."/>
            <person name="Steele A.D."/>
            <person name="Gui C."/>
            <person name="Meng S."/>
            <person name="Li G."/>
            <person name="Viehrig K."/>
            <person name="Ye F."/>
            <person name="Su P."/>
            <person name="Kiefer A.F."/>
            <person name="Nichols A."/>
            <person name="Cepeda A.J."/>
            <person name="Yan W."/>
            <person name="Fan B."/>
            <person name="Jiang Y."/>
            <person name="Adhikari A."/>
            <person name="Zheng C.-J."/>
            <person name="Schuster L."/>
            <person name="Cowan T.M."/>
            <person name="Smanski M.J."/>
            <person name="Chevrette M.G."/>
            <person name="De Carvalho L.P.S."/>
            <person name="Shen B."/>
        </authorList>
    </citation>
    <scope>NUCLEOTIDE SEQUENCE [LARGE SCALE GENOMIC DNA]</scope>
    <source>
        <strain evidence="1 2">NPDC000234</strain>
    </source>
</reference>
<organism evidence="1 2">
    <name type="scientific">Streptomyces hyaluromycini</name>
    <dbReference type="NCBI Taxonomy" id="1377993"/>
    <lineage>
        <taxon>Bacteria</taxon>
        <taxon>Bacillati</taxon>
        <taxon>Actinomycetota</taxon>
        <taxon>Actinomycetes</taxon>
        <taxon>Kitasatosporales</taxon>
        <taxon>Streptomycetaceae</taxon>
        <taxon>Streptomyces</taxon>
    </lineage>
</organism>
<name>A0ABV1WXM1_9ACTN</name>
<protein>
    <submittedName>
        <fullName evidence="1">Uncharacterized protein</fullName>
    </submittedName>
</protein>
<keyword evidence="2" id="KW-1185">Reference proteome</keyword>